<evidence type="ECO:0000313" key="2">
    <source>
        <dbReference type="EMBL" id="ORY46388.1"/>
    </source>
</evidence>
<dbReference type="Proteomes" id="UP000193642">
    <property type="component" value="Unassembled WGS sequence"/>
</dbReference>
<accession>A0A1Y2CH70</accession>
<organism evidence="2 3">
    <name type="scientific">Rhizoclosmatium globosum</name>
    <dbReference type="NCBI Taxonomy" id="329046"/>
    <lineage>
        <taxon>Eukaryota</taxon>
        <taxon>Fungi</taxon>
        <taxon>Fungi incertae sedis</taxon>
        <taxon>Chytridiomycota</taxon>
        <taxon>Chytridiomycota incertae sedis</taxon>
        <taxon>Chytridiomycetes</taxon>
        <taxon>Chytridiales</taxon>
        <taxon>Chytriomycetaceae</taxon>
        <taxon>Rhizoclosmatium</taxon>
    </lineage>
</organism>
<dbReference type="EMBL" id="MCGO01000016">
    <property type="protein sequence ID" value="ORY46388.1"/>
    <property type="molecule type" value="Genomic_DNA"/>
</dbReference>
<gene>
    <name evidence="2" type="ORF">BCR33DRAFT_127729</name>
</gene>
<name>A0A1Y2CH70_9FUNG</name>
<dbReference type="OrthoDB" id="10502589at2759"/>
<comment type="caution">
    <text evidence="2">The sequence shown here is derived from an EMBL/GenBank/DDBJ whole genome shotgun (WGS) entry which is preliminary data.</text>
</comment>
<keyword evidence="3" id="KW-1185">Reference proteome</keyword>
<sequence length="206" mass="22780">MPGEAQQAAAVDRALSMKSRTFSEESDANRLGSETDSVLDNDTQVQIIRLRGQIERTRILINEQLRLRNMQPLEPGQTTLPAPSKRTSIISAITSAVGSAISTVTGVTSTPGTVNGSAPSSLSKEQEIKQLQEELNRTRKEITGIPQTPTLFTLPSARSKSFLGGQGYRIPHKKTRTVIMRLYHREKVIRVGLDCFAQEHQVSERR</sequence>
<feature type="region of interest" description="Disordered" evidence="1">
    <location>
        <begin position="1"/>
        <end position="35"/>
    </location>
</feature>
<evidence type="ECO:0000256" key="1">
    <source>
        <dbReference type="SAM" id="MobiDB-lite"/>
    </source>
</evidence>
<dbReference type="AlphaFoldDB" id="A0A1Y2CH70"/>
<reference evidence="2 3" key="1">
    <citation type="submission" date="2016-07" db="EMBL/GenBank/DDBJ databases">
        <title>Pervasive Adenine N6-methylation of Active Genes in Fungi.</title>
        <authorList>
            <consortium name="DOE Joint Genome Institute"/>
            <person name="Mondo S.J."/>
            <person name="Dannebaum R.O."/>
            <person name="Kuo R.C."/>
            <person name="Labutti K."/>
            <person name="Haridas S."/>
            <person name="Kuo A."/>
            <person name="Salamov A."/>
            <person name="Ahrendt S.R."/>
            <person name="Lipzen A."/>
            <person name="Sullivan W."/>
            <person name="Andreopoulos W.B."/>
            <person name="Clum A."/>
            <person name="Lindquist E."/>
            <person name="Daum C."/>
            <person name="Ramamoorthy G.K."/>
            <person name="Gryganskyi A."/>
            <person name="Culley D."/>
            <person name="Magnuson J.K."/>
            <person name="James T.Y."/>
            <person name="O'Malley M.A."/>
            <person name="Stajich J.E."/>
            <person name="Spatafora J.W."/>
            <person name="Visel A."/>
            <person name="Grigoriev I.V."/>
        </authorList>
    </citation>
    <scope>NUCLEOTIDE SEQUENCE [LARGE SCALE GENOMIC DNA]</scope>
    <source>
        <strain evidence="2 3">JEL800</strain>
    </source>
</reference>
<evidence type="ECO:0000313" key="3">
    <source>
        <dbReference type="Proteomes" id="UP000193642"/>
    </source>
</evidence>
<protein>
    <submittedName>
        <fullName evidence="2">Uncharacterized protein</fullName>
    </submittedName>
</protein>
<proteinExistence type="predicted"/>